<sequence length="92" mass="10512">MKYQELISIKNDMFISKNAADMIMYMKPGEKIVFKKNQELSLIVHKGEGELSIGKRRVKLKEKSTIISKESTEKIIVAITSMLLFIHIEAIA</sequence>
<accession>A0A2T9XAP0</accession>
<comment type="caution">
    <text evidence="1">The sequence shown here is derived from an EMBL/GenBank/DDBJ whole genome shotgun (WGS) entry which is preliminary data.</text>
</comment>
<gene>
    <name evidence="1" type="ORF">DDW13_01340</name>
</gene>
<reference evidence="1 2" key="1">
    <citation type="journal article" date="2015" name="Appl. Environ. Microbiol.">
        <title>Nanoarchaeota, Their Sulfolobales Host, and Nanoarchaeota Virus Distribution across Yellowstone National Park Hot Springs.</title>
        <authorList>
            <person name="Munson-McGee J.H."/>
            <person name="Field E.K."/>
            <person name="Bateson M."/>
            <person name="Rooney C."/>
            <person name="Stepanauskas R."/>
            <person name="Young M.J."/>
        </authorList>
    </citation>
    <scope>NUCLEOTIDE SEQUENCE [LARGE SCALE GENOMIC DNA]</scope>
    <source>
        <strain evidence="1">SCGC AC-742_N10</strain>
    </source>
</reference>
<organism evidence="1 2">
    <name type="scientific">Acidianus hospitalis</name>
    <dbReference type="NCBI Taxonomy" id="563177"/>
    <lineage>
        <taxon>Archaea</taxon>
        <taxon>Thermoproteota</taxon>
        <taxon>Thermoprotei</taxon>
        <taxon>Sulfolobales</taxon>
        <taxon>Sulfolobaceae</taxon>
        <taxon>Acidianus</taxon>
    </lineage>
</organism>
<dbReference type="AlphaFoldDB" id="A0A2T9XAP0"/>
<evidence type="ECO:0000313" key="1">
    <source>
        <dbReference type="EMBL" id="PVU77156.1"/>
    </source>
</evidence>
<name>A0A2T9XAP0_9CREN</name>
<protein>
    <submittedName>
        <fullName evidence="1">Uncharacterized protein</fullName>
    </submittedName>
</protein>
<dbReference type="EMBL" id="QEFD01000046">
    <property type="protein sequence ID" value="PVU77156.1"/>
    <property type="molecule type" value="Genomic_DNA"/>
</dbReference>
<evidence type="ECO:0000313" key="2">
    <source>
        <dbReference type="Proteomes" id="UP000245638"/>
    </source>
</evidence>
<proteinExistence type="predicted"/>
<dbReference type="Proteomes" id="UP000245638">
    <property type="component" value="Unassembled WGS sequence"/>
</dbReference>